<gene>
    <name evidence="2" type="ORF">BAR24066_07312</name>
</gene>
<dbReference type="EMBL" id="CABVPX010000059">
    <property type="protein sequence ID" value="VWC45302.1"/>
    <property type="molecule type" value="Genomic_DNA"/>
</dbReference>
<feature type="compositionally biased region" description="Basic and acidic residues" evidence="1">
    <location>
        <begin position="771"/>
        <end position="800"/>
    </location>
</feature>
<feature type="region of interest" description="Disordered" evidence="1">
    <location>
        <begin position="1499"/>
        <end position="1529"/>
    </location>
</feature>
<protein>
    <submittedName>
        <fullName evidence="2">Uncharacterized protein</fullName>
    </submittedName>
</protein>
<evidence type="ECO:0000256" key="1">
    <source>
        <dbReference type="SAM" id="MobiDB-lite"/>
    </source>
</evidence>
<feature type="region of interest" description="Disordered" evidence="1">
    <location>
        <begin position="1312"/>
        <end position="1333"/>
    </location>
</feature>
<accession>A0A9Q9SRL8</accession>
<feature type="region of interest" description="Disordered" evidence="1">
    <location>
        <begin position="754"/>
        <end position="800"/>
    </location>
</feature>
<reference evidence="2 3" key="1">
    <citation type="submission" date="2019-09" db="EMBL/GenBank/DDBJ databases">
        <authorList>
            <person name="Depoorter E."/>
        </authorList>
    </citation>
    <scope>NUCLEOTIDE SEQUENCE [LARGE SCALE GENOMIC DNA]</scope>
    <source>
        <strain evidence="2">LMG 24066</strain>
    </source>
</reference>
<proteinExistence type="predicted"/>
<feature type="compositionally biased region" description="Low complexity" evidence="1">
    <location>
        <begin position="1511"/>
        <end position="1529"/>
    </location>
</feature>
<evidence type="ECO:0000313" key="2">
    <source>
        <dbReference type="EMBL" id="VWC45302.1"/>
    </source>
</evidence>
<dbReference type="Proteomes" id="UP000494172">
    <property type="component" value="Unassembled WGS sequence"/>
</dbReference>
<evidence type="ECO:0000313" key="3">
    <source>
        <dbReference type="Proteomes" id="UP000494172"/>
    </source>
</evidence>
<organism evidence="2 3">
    <name type="scientific">Burkholderia arboris</name>
    <dbReference type="NCBI Taxonomy" id="488730"/>
    <lineage>
        <taxon>Bacteria</taxon>
        <taxon>Pseudomonadati</taxon>
        <taxon>Pseudomonadota</taxon>
        <taxon>Betaproteobacteria</taxon>
        <taxon>Burkholderiales</taxon>
        <taxon>Burkholderiaceae</taxon>
        <taxon>Burkholderia</taxon>
        <taxon>Burkholderia cepacia complex</taxon>
    </lineage>
</organism>
<sequence length="1562" mass="178600">MTVAAREHPHVRVVQLAQHVEAREIEQHLAQLDPAVVLPDLLRRIKAVPENARLDLEHLPRLSGGRRCVVERRAHRHRIQEQPDRALRMLGLGPHVRHHRREHVAPPAQRLQRAQVGGEQHALERDVRVARERAQRRLQFDGDLDLQIIHALVRCVADQRRATQRQRLRAVELAAPEIALGRIGERRLFEFDEIPVTGLHRHVVRPGLRARQARRVEPDEFGGQRGLAPAVEHRVMEAPHQLEALRRQLEHEAAKQRRGGDVERGEPLAVHERGDPGGLRRRVERSQIGDRQRNARRVEHELQRHAEPLRPQRGTQRRMTRRQPVQRAHEAGFVVRIGDLVADHVVVQARTLVPQAVIEHPQLQAAERIRVDDARRQPCAVRFARQRRAGYDGLGRRTCTCTCPLAALPLDVLAQRTHALVDEQVLDLEFEPVALRLRLQPDRQQRIAAEIEETVVEAEPAATEHVFPQRAQHALRVGQRLGCRFGGRLRLRGGKLSERSPVHLAVRRQRNVRHRVEARRHQMIRQRRPQLRAQAGFVRRIHARAHARARACGPVRDELLVALRRRVDRHDGGLHAAACSQRRLDFRGLDPVAAQLHLPVAPAEVMQRAVMRPVADVAAAVHAGARLAAVRIGHERGGGQVRPVCVAVRDAKPRDVDVARRAGRQRIQVVVEHVHRRALDRHADRYRAPRRRLAAHRVRGRERRGLGRPVAVDDLPAFQQRAGARHMRQRQHVAAADEIAQPPQRVRRVIDHRREQAARQPQNRHACVDQQRPELVQRRIPPDRHDERRAVQQRGPDLEGRRVERGRRELQEHVVRRHVEIGRPVREPQDRLLRHDDALRTIGGPRRVHQVRRHLRRQPARDERAVARGDLVVVVLEDDQVQIAVAQRVGARHHVLARDDHARLAVVEQEAQPVGRIAAVERHIRAARVEHRQHRDDQFRTRLETQADGRARRHAEIAQVIRQPVRAGVQRVVIERRVAVADRRAARMLPRERVDHRADRVGQRLPERPALPAAQRVERGRVAARERAERRVRLRGQRVEVLHIGARQSLDIGGFEQIGAEHRAAAHAIGRQLGEQRQVELRVAVQVVAHRHRRHPGRCRRPGGAGHRTFRVLQHEVDLEQRAARGIARDADLLDHLVERHRLMPQRVGDGVALALDQRGERGTALPRSAQREQVREEADDALAARMHAVRRGRADAEVVLASVVAEQAPPRGQHHREQRAALPPRQRFGPRAHGGGNREERQFTVVRAPRRARQRERQFERRRARQPLLPVRKTRRAVRGAARLLPQRIVRIVRPVVGPRLRLAARQPRRIGRPPVGQHQLQRPPVDDQVMGGQHENLPVVVETMQRCAQQRPVRKVERLRDFGRDRAGDLRIGHARRVTVYRQRWLVLGMHTLVQAAVALVERRAQRFVPRDHVAQRRLQRCLIERARDLQHVRHVEMTGATADRHLHPHPQLFRRRGQVRRPSLAGNRVAVARATLPAERFEQLATLVFGGIVMRHQTSSPDDENTVSSSSMSSGARRSSSASRRSSCWAFWPSATSTCALNRSSCGAPNNSGGDNSSP</sequence>
<comment type="caution">
    <text evidence="2">The sequence shown here is derived from an EMBL/GenBank/DDBJ whole genome shotgun (WGS) entry which is preliminary data.</text>
</comment>
<name>A0A9Q9SRL8_9BURK</name>
<feature type="compositionally biased region" description="Basic and acidic residues" evidence="1">
    <location>
        <begin position="250"/>
        <end position="275"/>
    </location>
</feature>
<feature type="region of interest" description="Disordered" evidence="1">
    <location>
        <begin position="250"/>
        <end position="302"/>
    </location>
</feature>
<dbReference type="AntiFam" id="ANF00178">
    <property type="entry name" value="Shadow ORF (opposite dhbF)"/>
</dbReference>
<feature type="compositionally biased region" description="Basic and acidic residues" evidence="1">
    <location>
        <begin position="284"/>
        <end position="302"/>
    </location>
</feature>